<keyword evidence="2" id="KW-0472">Membrane</keyword>
<dbReference type="EMBL" id="JATAAI010000018">
    <property type="protein sequence ID" value="KAK1739249.1"/>
    <property type="molecule type" value="Genomic_DNA"/>
</dbReference>
<organism evidence="3 4">
    <name type="scientific">Skeletonema marinoi</name>
    <dbReference type="NCBI Taxonomy" id="267567"/>
    <lineage>
        <taxon>Eukaryota</taxon>
        <taxon>Sar</taxon>
        <taxon>Stramenopiles</taxon>
        <taxon>Ochrophyta</taxon>
        <taxon>Bacillariophyta</taxon>
        <taxon>Coscinodiscophyceae</taxon>
        <taxon>Thalassiosirophycidae</taxon>
        <taxon>Thalassiosirales</taxon>
        <taxon>Skeletonemataceae</taxon>
        <taxon>Skeletonema</taxon>
        <taxon>Skeletonema marinoi-dohrnii complex</taxon>
    </lineage>
</organism>
<dbReference type="AlphaFoldDB" id="A0AAD8Y553"/>
<keyword evidence="4" id="KW-1185">Reference proteome</keyword>
<feature type="region of interest" description="Disordered" evidence="1">
    <location>
        <begin position="1"/>
        <end position="44"/>
    </location>
</feature>
<feature type="compositionally biased region" description="Polar residues" evidence="1">
    <location>
        <begin position="22"/>
        <end position="31"/>
    </location>
</feature>
<sequence>MNTTSLRQRARASLTGVGGGRNTSSILPQTHNKLHNECDNENTTETLPRRRKMQRQMKSVIILCLCLCLCLSVGVFFGVVGVRFFGATLFLSSFDNSKNNIISTAASSAEENVFATPPLTPGQVSPLRWSNDNTVVQQYGSRVVLPPQLIPTLTSYVQQLGLLDIMQNMLYENPLQPGDDARWFSFQSPYQKRKDGSSEGIRNFTWNVERPESHWKSDMHWFNTADELAHEDSLRALAKGGFDQVLQGIGAMYGLDTLHVDSVGFVAVTNCERGFMHHDWVDVDGRAFNFLFGIHSPVDSGAELYVGNDEGRRGELQYGSNHGVLVGDGTRHGTKECDHRSHREVRVTCTVYLADVTDDNLAVIAGDSTSIFPPTGDVGVEWTWTQRGRHWNKNGGPSLMEDVGRKSFYVQDDNVGECEKDICLAVKDENDIGEYRNECMRTCEVFMDDRAYRPGERRHDVLGY</sequence>
<reference evidence="3" key="1">
    <citation type="submission" date="2023-06" db="EMBL/GenBank/DDBJ databases">
        <title>Survivors Of The Sea: Transcriptome response of Skeletonema marinoi to long-term dormancy.</title>
        <authorList>
            <person name="Pinder M.I.M."/>
            <person name="Kourtchenko O."/>
            <person name="Robertson E.K."/>
            <person name="Larsson T."/>
            <person name="Maumus F."/>
            <person name="Osuna-Cruz C.M."/>
            <person name="Vancaester E."/>
            <person name="Stenow R."/>
            <person name="Vandepoele K."/>
            <person name="Ploug H."/>
            <person name="Bruchert V."/>
            <person name="Godhe A."/>
            <person name="Topel M."/>
        </authorList>
    </citation>
    <scope>NUCLEOTIDE SEQUENCE</scope>
    <source>
        <strain evidence="3">R05AC</strain>
    </source>
</reference>
<feature type="transmembrane region" description="Helical" evidence="2">
    <location>
        <begin position="60"/>
        <end position="85"/>
    </location>
</feature>
<gene>
    <name evidence="3" type="ORF">QTG54_009792</name>
</gene>
<evidence type="ECO:0000256" key="2">
    <source>
        <dbReference type="SAM" id="Phobius"/>
    </source>
</evidence>
<accession>A0AAD8Y553</accession>
<name>A0AAD8Y553_9STRA</name>
<proteinExistence type="predicted"/>
<evidence type="ECO:0000313" key="4">
    <source>
        <dbReference type="Proteomes" id="UP001224775"/>
    </source>
</evidence>
<evidence type="ECO:0000313" key="3">
    <source>
        <dbReference type="EMBL" id="KAK1739249.1"/>
    </source>
</evidence>
<protein>
    <submittedName>
        <fullName evidence="3">Uncharacterized protein</fullName>
    </submittedName>
</protein>
<keyword evidence="2" id="KW-0812">Transmembrane</keyword>
<dbReference type="Proteomes" id="UP001224775">
    <property type="component" value="Unassembled WGS sequence"/>
</dbReference>
<evidence type="ECO:0000256" key="1">
    <source>
        <dbReference type="SAM" id="MobiDB-lite"/>
    </source>
</evidence>
<comment type="caution">
    <text evidence="3">The sequence shown here is derived from an EMBL/GenBank/DDBJ whole genome shotgun (WGS) entry which is preliminary data.</text>
</comment>
<keyword evidence="2" id="KW-1133">Transmembrane helix</keyword>